<protein>
    <submittedName>
        <fullName evidence="4">Putative DnaJ subfamily B member 6</fullName>
    </submittedName>
</protein>
<accession>A0A0D2LU46</accession>
<sequence length="245" mass="25871">MGKDYYAILGVSKGSDENELKKAYRKLAMKWHPDKNPDDRAAAEAKFKDVSEAYEVLSDPQKREIFDRHGEEGLKNGGFGGGGGGGGGGAHFGRSPEELFAEIFGGMGGMGGNPFGFGGPMGAMGGMGGDPFGGMGGMGGPFGGMGGMGGMGGRPQGPRKDPPIEVKLACTLEELYSGTTKKMKINRQTSNGRAEEILEIHIRPGWKKGTKITFPEKAPLAMPHHSTHAPSRTHMHAIYNCCPPC</sequence>
<dbReference type="Gene3D" id="2.60.260.20">
    <property type="entry name" value="Urease metallochaperone UreE, N-terminal domain"/>
    <property type="match status" value="1"/>
</dbReference>
<dbReference type="OrthoDB" id="550424at2759"/>
<dbReference type="RefSeq" id="XP_013894199.1">
    <property type="nucleotide sequence ID" value="XM_014038745.1"/>
</dbReference>
<dbReference type="Pfam" id="PF01556">
    <property type="entry name" value="DnaJ_C"/>
    <property type="match status" value="1"/>
</dbReference>
<dbReference type="GO" id="GO:0006457">
    <property type="term" value="P:protein folding"/>
    <property type="evidence" value="ECO:0007669"/>
    <property type="project" value="InterPro"/>
</dbReference>
<dbReference type="GO" id="GO:0005829">
    <property type="term" value="C:cytosol"/>
    <property type="evidence" value="ECO:0007669"/>
    <property type="project" value="TreeGrafter"/>
</dbReference>
<evidence type="ECO:0000313" key="5">
    <source>
        <dbReference type="Proteomes" id="UP000054498"/>
    </source>
</evidence>
<dbReference type="InterPro" id="IPR036869">
    <property type="entry name" value="J_dom_sf"/>
</dbReference>
<dbReference type="Proteomes" id="UP000054498">
    <property type="component" value="Unassembled WGS sequence"/>
</dbReference>
<dbReference type="SUPFAM" id="SSF46565">
    <property type="entry name" value="Chaperone J-domain"/>
    <property type="match status" value="1"/>
</dbReference>
<dbReference type="Pfam" id="PF00226">
    <property type="entry name" value="DnaJ"/>
    <property type="match status" value="1"/>
</dbReference>
<dbReference type="KEGG" id="mng:MNEG_12784"/>
<feature type="domain" description="J" evidence="3">
    <location>
        <begin position="4"/>
        <end position="70"/>
    </location>
</feature>
<dbReference type="InterPro" id="IPR051339">
    <property type="entry name" value="DnaJ_subfamily_B"/>
</dbReference>
<dbReference type="InterPro" id="IPR002939">
    <property type="entry name" value="DnaJ_C"/>
</dbReference>
<dbReference type="InterPro" id="IPR018253">
    <property type="entry name" value="DnaJ_domain_CS"/>
</dbReference>
<feature type="compositionally biased region" description="Gly residues" evidence="2">
    <location>
        <begin position="75"/>
        <end position="91"/>
    </location>
</feature>
<dbReference type="PANTHER" id="PTHR24078:SF553">
    <property type="entry name" value="DNAJ HOMOLOG SUBFAMILY B MEMBER 5"/>
    <property type="match status" value="1"/>
</dbReference>
<dbReference type="GeneID" id="25730181"/>
<dbReference type="PROSITE" id="PS50076">
    <property type="entry name" value="DNAJ_2"/>
    <property type="match status" value="1"/>
</dbReference>
<dbReference type="InterPro" id="IPR008971">
    <property type="entry name" value="HSP40/DnaJ_pept-bd"/>
</dbReference>
<dbReference type="FunFam" id="2.60.260.20:FF:000002">
    <property type="entry name" value="Dnaj homolog subfamily b member"/>
    <property type="match status" value="1"/>
</dbReference>
<dbReference type="InterPro" id="IPR001623">
    <property type="entry name" value="DnaJ_domain"/>
</dbReference>
<feature type="region of interest" description="Disordered" evidence="2">
    <location>
        <begin position="72"/>
        <end position="92"/>
    </location>
</feature>
<reference evidence="4 5" key="1">
    <citation type="journal article" date="2013" name="BMC Genomics">
        <title>Reconstruction of the lipid metabolism for the microalga Monoraphidium neglectum from its genome sequence reveals characteristics suitable for biofuel production.</title>
        <authorList>
            <person name="Bogen C."/>
            <person name="Al-Dilaimi A."/>
            <person name="Albersmeier A."/>
            <person name="Wichmann J."/>
            <person name="Grundmann M."/>
            <person name="Rupp O."/>
            <person name="Lauersen K.J."/>
            <person name="Blifernez-Klassen O."/>
            <person name="Kalinowski J."/>
            <person name="Goesmann A."/>
            <person name="Mussgnug J.H."/>
            <person name="Kruse O."/>
        </authorList>
    </citation>
    <scope>NUCLEOTIDE SEQUENCE [LARGE SCALE GENOMIC DNA]</scope>
    <source>
        <strain evidence="4 5">SAG 48.87</strain>
    </source>
</reference>
<dbReference type="Gene3D" id="1.10.287.110">
    <property type="entry name" value="DnaJ domain"/>
    <property type="match status" value="1"/>
</dbReference>
<keyword evidence="1" id="KW-0143">Chaperone</keyword>
<evidence type="ECO:0000256" key="1">
    <source>
        <dbReference type="ARBA" id="ARBA00023186"/>
    </source>
</evidence>
<dbReference type="GO" id="GO:0051087">
    <property type="term" value="F:protein-folding chaperone binding"/>
    <property type="evidence" value="ECO:0007669"/>
    <property type="project" value="TreeGrafter"/>
</dbReference>
<keyword evidence="5" id="KW-1185">Reference proteome</keyword>
<evidence type="ECO:0000256" key="2">
    <source>
        <dbReference type="SAM" id="MobiDB-lite"/>
    </source>
</evidence>
<dbReference type="PRINTS" id="PR00625">
    <property type="entry name" value="JDOMAIN"/>
</dbReference>
<gene>
    <name evidence="4" type="ORF">MNEG_12784</name>
</gene>
<dbReference type="PROSITE" id="PS00636">
    <property type="entry name" value="DNAJ_1"/>
    <property type="match status" value="1"/>
</dbReference>
<dbReference type="SUPFAM" id="SSF49493">
    <property type="entry name" value="HSP40/DnaJ peptide-binding domain"/>
    <property type="match status" value="1"/>
</dbReference>
<evidence type="ECO:0000259" key="3">
    <source>
        <dbReference type="PROSITE" id="PS50076"/>
    </source>
</evidence>
<dbReference type="AlphaFoldDB" id="A0A0D2LU46"/>
<dbReference type="SMART" id="SM00271">
    <property type="entry name" value="DnaJ"/>
    <property type="match status" value="1"/>
</dbReference>
<organism evidence="4 5">
    <name type="scientific">Monoraphidium neglectum</name>
    <dbReference type="NCBI Taxonomy" id="145388"/>
    <lineage>
        <taxon>Eukaryota</taxon>
        <taxon>Viridiplantae</taxon>
        <taxon>Chlorophyta</taxon>
        <taxon>core chlorophytes</taxon>
        <taxon>Chlorophyceae</taxon>
        <taxon>CS clade</taxon>
        <taxon>Sphaeropleales</taxon>
        <taxon>Selenastraceae</taxon>
        <taxon>Monoraphidium</taxon>
    </lineage>
</organism>
<dbReference type="PANTHER" id="PTHR24078">
    <property type="entry name" value="DNAJ HOMOLOG SUBFAMILY C MEMBER"/>
    <property type="match status" value="1"/>
</dbReference>
<dbReference type="EMBL" id="KK103651">
    <property type="protein sequence ID" value="KIY95179.1"/>
    <property type="molecule type" value="Genomic_DNA"/>
</dbReference>
<dbReference type="STRING" id="145388.A0A0D2LU46"/>
<name>A0A0D2LU46_9CHLO</name>
<dbReference type="GO" id="GO:0051082">
    <property type="term" value="F:unfolded protein binding"/>
    <property type="evidence" value="ECO:0007669"/>
    <property type="project" value="InterPro"/>
</dbReference>
<dbReference type="CDD" id="cd06257">
    <property type="entry name" value="DnaJ"/>
    <property type="match status" value="1"/>
</dbReference>
<evidence type="ECO:0000313" key="4">
    <source>
        <dbReference type="EMBL" id="KIY95179.1"/>
    </source>
</evidence>
<proteinExistence type="predicted"/>